<evidence type="ECO:0000313" key="7">
    <source>
        <dbReference type="Proteomes" id="UP000282674"/>
    </source>
</evidence>
<sequence>MPPLDPGTAEVPPLDGAGGGYLASAATSEEQIKAARDLWHWTYHLENGLPVNAPGRVAGFAQDADHLIVTDTSTGAVVGTCQLFEEGVVEQRFLLGLPRSVTSSMIQLGRFCVDPGHRSGAVFGLLAAEVGRYLVRSGHRYVVGCLNVFLPEGHDAALNMWELAVRDHAPPEGLSAEPRVPWDVPRDLAAAPSYRALPPLARFYLRCGVWILGDPAYVKEVDSVCFCFLVDTDNAAPLLYRCYFPDGRGDRAVRPADGATSVGRA</sequence>
<dbReference type="EMBL" id="RFFG01000011">
    <property type="protein sequence ID" value="RMI45905.1"/>
    <property type="molecule type" value="Genomic_DNA"/>
</dbReference>
<keyword evidence="5" id="KW-0012">Acyltransferase</keyword>
<keyword evidence="2" id="KW-0444">Lipid biosynthesis</keyword>
<dbReference type="AlphaFoldDB" id="A0A3M2MBB9"/>
<dbReference type="PANTHER" id="PTHR37323">
    <property type="entry name" value="GCN5-RELATED N-ACETYLTRANSFERASE"/>
    <property type="match status" value="1"/>
</dbReference>
<accession>A0A3M2MBB9</accession>
<name>A0A3M2MBB9_9ACTN</name>
<evidence type="ECO:0000256" key="3">
    <source>
        <dbReference type="ARBA" id="ARBA00022679"/>
    </source>
</evidence>
<organism evidence="6 7">
    <name type="scientific">Actinomadura harenae</name>
    <dbReference type="NCBI Taxonomy" id="2483351"/>
    <lineage>
        <taxon>Bacteria</taxon>
        <taxon>Bacillati</taxon>
        <taxon>Actinomycetota</taxon>
        <taxon>Actinomycetes</taxon>
        <taxon>Streptosporangiales</taxon>
        <taxon>Thermomonosporaceae</taxon>
        <taxon>Actinomadura</taxon>
    </lineage>
</organism>
<reference evidence="6 7" key="1">
    <citation type="submission" date="2018-10" db="EMBL/GenBank/DDBJ databases">
        <title>Isolation from soil.</title>
        <authorList>
            <person name="Hu J."/>
        </authorList>
    </citation>
    <scope>NUCLEOTIDE SEQUENCE [LARGE SCALE GENOMIC DNA]</scope>
    <source>
        <strain evidence="6 7">NEAU-Ht49</strain>
    </source>
</reference>
<evidence type="ECO:0000256" key="4">
    <source>
        <dbReference type="ARBA" id="ARBA00023098"/>
    </source>
</evidence>
<evidence type="ECO:0000256" key="5">
    <source>
        <dbReference type="ARBA" id="ARBA00023315"/>
    </source>
</evidence>
<dbReference type="Gene3D" id="3.40.630.30">
    <property type="match status" value="1"/>
</dbReference>
<dbReference type="PANTHER" id="PTHR37323:SF1">
    <property type="entry name" value="L-ORNITHINE N(ALPHA)-ACYLTRANSFERASE"/>
    <property type="match status" value="1"/>
</dbReference>
<evidence type="ECO:0000256" key="1">
    <source>
        <dbReference type="ARBA" id="ARBA00005189"/>
    </source>
</evidence>
<dbReference type="Proteomes" id="UP000282674">
    <property type="component" value="Unassembled WGS sequence"/>
</dbReference>
<evidence type="ECO:0000256" key="2">
    <source>
        <dbReference type="ARBA" id="ARBA00022516"/>
    </source>
</evidence>
<keyword evidence="3 6" id="KW-0808">Transferase</keyword>
<comment type="pathway">
    <text evidence="1">Lipid metabolism.</text>
</comment>
<keyword evidence="4" id="KW-0443">Lipid metabolism</keyword>
<dbReference type="InterPro" id="IPR052351">
    <property type="entry name" value="Ornithine_N-alpha-AT"/>
</dbReference>
<proteinExistence type="predicted"/>
<dbReference type="GO" id="GO:0016746">
    <property type="term" value="F:acyltransferase activity"/>
    <property type="evidence" value="ECO:0007669"/>
    <property type="project" value="UniProtKB-KW"/>
</dbReference>
<protein>
    <submittedName>
        <fullName evidence="6">GNAT family N-acetyltransferase</fullName>
    </submittedName>
</protein>
<dbReference type="Pfam" id="PF13444">
    <property type="entry name" value="Acetyltransf_5"/>
    <property type="match status" value="1"/>
</dbReference>
<keyword evidence="7" id="KW-1185">Reference proteome</keyword>
<dbReference type="SUPFAM" id="SSF55729">
    <property type="entry name" value="Acyl-CoA N-acyltransferases (Nat)"/>
    <property type="match status" value="1"/>
</dbReference>
<comment type="caution">
    <text evidence="6">The sequence shown here is derived from an EMBL/GenBank/DDBJ whole genome shotgun (WGS) entry which is preliminary data.</text>
</comment>
<evidence type="ECO:0000313" key="6">
    <source>
        <dbReference type="EMBL" id="RMI45905.1"/>
    </source>
</evidence>
<gene>
    <name evidence="6" type="ORF">EBO15_08285</name>
</gene>
<dbReference type="GO" id="GO:0006629">
    <property type="term" value="P:lipid metabolic process"/>
    <property type="evidence" value="ECO:0007669"/>
    <property type="project" value="UniProtKB-KW"/>
</dbReference>
<dbReference type="InterPro" id="IPR016181">
    <property type="entry name" value="Acyl_CoA_acyltransferase"/>
</dbReference>